<protein>
    <submittedName>
        <fullName evidence="13">PQQ-dependent methanol/ethanol family dehydrogenase</fullName>
    </submittedName>
</protein>
<keyword evidence="4 7" id="KW-0634">PQQ</keyword>
<feature type="binding site" evidence="7">
    <location>
        <position position="131"/>
    </location>
    <ligand>
        <name>pyrroloquinoline quinone</name>
        <dbReference type="ChEBI" id="CHEBI:58442"/>
    </ligand>
</feature>
<dbReference type="InterPro" id="IPR018391">
    <property type="entry name" value="PQQ_b-propeller_rpt"/>
</dbReference>
<evidence type="ECO:0000313" key="14">
    <source>
        <dbReference type="Proteomes" id="UP000608513"/>
    </source>
</evidence>
<keyword evidence="9" id="KW-1015">Disulfide bond</keyword>
<feature type="signal peptide" evidence="10">
    <location>
        <begin position="1"/>
        <end position="21"/>
    </location>
</feature>
<comment type="similarity">
    <text evidence="1">Belongs to the bacterial PQQ dehydrogenase family.</text>
</comment>
<keyword evidence="14" id="KW-1185">Reference proteome</keyword>
<keyword evidence="5" id="KW-0560">Oxidoreductase</keyword>
<reference evidence="13" key="1">
    <citation type="submission" date="2020-08" db="EMBL/GenBank/DDBJ databases">
        <title>Ramlibacter sp. USB13 16S ribosomal RNA gene genome sequencing and assembly.</title>
        <authorList>
            <person name="Kang M."/>
        </authorList>
    </citation>
    <scope>NUCLEOTIDE SEQUENCE</scope>
    <source>
        <strain evidence="13">USB13</strain>
    </source>
</reference>
<feature type="binding site" evidence="8">
    <location>
        <position position="317"/>
    </location>
    <ligand>
        <name>Ca(2+)</name>
        <dbReference type="ChEBI" id="CHEBI:29108"/>
    </ligand>
</feature>
<dbReference type="PANTHER" id="PTHR32303:SF20">
    <property type="entry name" value="QUINOPROTEIN ETHANOL DEHYDROGENASE"/>
    <property type="match status" value="1"/>
</dbReference>
<dbReference type="GO" id="GO:0070968">
    <property type="term" value="F:pyrroloquinoline quinone binding"/>
    <property type="evidence" value="ECO:0007669"/>
    <property type="project" value="UniProtKB-ARBA"/>
</dbReference>
<evidence type="ECO:0000256" key="5">
    <source>
        <dbReference type="ARBA" id="ARBA00023002"/>
    </source>
</evidence>
<proteinExistence type="inferred from homology"/>
<comment type="caution">
    <text evidence="13">The sequence shown here is derived from an EMBL/GenBank/DDBJ whole genome shotgun (WGS) entry which is preliminary data.</text>
</comment>
<evidence type="ECO:0000256" key="8">
    <source>
        <dbReference type="PIRSR" id="PIRSR617512-3"/>
    </source>
</evidence>
<keyword evidence="3 10" id="KW-0732">Signal</keyword>
<dbReference type="RefSeq" id="WP_187074741.1">
    <property type="nucleotide sequence ID" value="NZ_JACORT010000001.1"/>
</dbReference>
<dbReference type="Pfam" id="PF01011">
    <property type="entry name" value="PQQ"/>
    <property type="match status" value="1"/>
</dbReference>
<evidence type="ECO:0000256" key="1">
    <source>
        <dbReference type="ARBA" id="ARBA00008156"/>
    </source>
</evidence>
<feature type="disulfide bond" evidence="9">
    <location>
        <begin position="125"/>
        <end position="126"/>
    </location>
</feature>
<feature type="binding site" evidence="7">
    <location>
        <position position="175"/>
    </location>
    <ligand>
        <name>pyrroloquinoline quinone</name>
        <dbReference type="ChEBI" id="CHEBI:58442"/>
    </ligand>
</feature>
<dbReference type="Gene3D" id="2.140.10.10">
    <property type="entry name" value="Quinoprotein alcohol dehydrogenase-like superfamily"/>
    <property type="match status" value="1"/>
</dbReference>
<dbReference type="EMBL" id="JACORT010000001">
    <property type="protein sequence ID" value="MBC5782019.1"/>
    <property type="molecule type" value="Genomic_DNA"/>
</dbReference>
<feature type="active site" description="Proton acceptor" evidence="6">
    <location>
        <position position="317"/>
    </location>
</feature>
<evidence type="ECO:0000256" key="2">
    <source>
        <dbReference type="ARBA" id="ARBA00022723"/>
    </source>
</evidence>
<feature type="chain" id="PRO_5037203652" evidence="10">
    <location>
        <begin position="22"/>
        <end position="578"/>
    </location>
</feature>
<dbReference type="PANTHER" id="PTHR32303">
    <property type="entry name" value="QUINOPROTEIN ALCOHOL DEHYDROGENASE (CYTOCHROME C)"/>
    <property type="match status" value="1"/>
</dbReference>
<feature type="binding site" evidence="7">
    <location>
        <position position="81"/>
    </location>
    <ligand>
        <name>pyrroloquinoline quinone</name>
        <dbReference type="ChEBI" id="CHEBI:58442"/>
    </ligand>
</feature>
<keyword evidence="2 8" id="KW-0479">Metal-binding</keyword>
<evidence type="ECO:0000313" key="13">
    <source>
        <dbReference type="EMBL" id="MBC5782019.1"/>
    </source>
</evidence>
<feature type="binding site" evidence="8">
    <location>
        <position position="193"/>
    </location>
    <ligand>
        <name>Ca(2+)</name>
        <dbReference type="ChEBI" id="CHEBI:29108"/>
    </ligand>
</feature>
<dbReference type="NCBIfam" id="TIGR03075">
    <property type="entry name" value="PQQ_enz_alc_DH"/>
    <property type="match status" value="1"/>
</dbReference>
<keyword evidence="8" id="KW-0106">Calcium</keyword>
<dbReference type="Pfam" id="PF13360">
    <property type="entry name" value="PQQ_2"/>
    <property type="match status" value="1"/>
</dbReference>
<evidence type="ECO:0000256" key="9">
    <source>
        <dbReference type="PIRSR" id="PIRSR617512-4"/>
    </source>
</evidence>
<dbReference type="FunFam" id="2.140.10.10:FF:000003">
    <property type="entry name" value="Methanol dehydrogenase, large subunit"/>
    <property type="match status" value="1"/>
</dbReference>
<dbReference type="InterPro" id="IPR034119">
    <property type="entry name" value="ADHI"/>
</dbReference>
<gene>
    <name evidence="13" type="ORF">H8N03_03625</name>
</gene>
<dbReference type="GO" id="GO:0016020">
    <property type="term" value="C:membrane"/>
    <property type="evidence" value="ECO:0007669"/>
    <property type="project" value="InterPro"/>
</dbReference>
<organism evidence="13 14">
    <name type="scientific">Ramlibacter cellulosilyticus</name>
    <dbReference type="NCBI Taxonomy" id="2764187"/>
    <lineage>
        <taxon>Bacteria</taxon>
        <taxon>Pseudomonadati</taxon>
        <taxon>Pseudomonadota</taxon>
        <taxon>Betaproteobacteria</taxon>
        <taxon>Burkholderiales</taxon>
        <taxon>Comamonadaceae</taxon>
        <taxon>Ramlibacter</taxon>
    </lineage>
</organism>
<dbReference type="SMART" id="SM00564">
    <property type="entry name" value="PQQ"/>
    <property type="match status" value="6"/>
</dbReference>
<evidence type="ECO:0000259" key="11">
    <source>
        <dbReference type="Pfam" id="PF01011"/>
    </source>
</evidence>
<dbReference type="InterPro" id="IPR011047">
    <property type="entry name" value="Quinoprotein_ADH-like_sf"/>
</dbReference>
<feature type="domain" description="Pyrrolo-quinoline quinone repeat" evidence="11">
    <location>
        <begin position="41"/>
        <end position="353"/>
    </location>
</feature>
<comment type="cofactor">
    <cofactor evidence="7">
        <name>pyrroloquinoline quinone</name>
        <dbReference type="ChEBI" id="CHEBI:58442"/>
    </cofactor>
    <text evidence="7">Binds 1 PQQ group per subunit.</text>
</comment>
<sequence length="578" mass="62366">MRFHALSLAAVLAATTLAAPAVVTDRMIREDATSTGDVLSWGLGTQGQRYSPLKQVNAGNVRRLVPAWGFSFGGEKQRGQESQPVIHGGRMFVTASYSRLFALDAATGRKLWKYEHRLPEGIMPCCDVVNRGAALYDDLVIFSTLDAQLVALKQDTGELAWKEKIDDYAAGYSTTAAPLIAEGLVLTGVSGGEFGVVGRVEARNAKTGELVWVRPTVEGHMGYTYDADGNRKESGVSGTAGRTWPGDLWKTGGAATWLGGTYDPKTGLAYFGTGNPSPWNSHLRQGDNLFSCSTVAIDVKTGQIRWHYQGTPNDGWDFDGVNEFVTYDAGGRRLGGKADRNGFFYVLDAVTGKLENAFPFVRKITWATGVDLKTGRPNFVPENRPGDPTAGDGKKGSSVFAAPSFLGGKNQMPMAYSPDTGWFYVPANEWGMEIWNEPVAYKKGAAYLGAGFTIKPTNEDYIGALRAVDPKSGRIVWEVKNNAPLWGGVLTTGGNLVFWGTPEGYLQAADAKTGKVLWQFQTGSGVVAPPVTWEQGGVQYVAVVSGWGGAVPLWGGEVARKVNYLEQGGMVWVFRLPR</sequence>
<evidence type="ECO:0000256" key="7">
    <source>
        <dbReference type="PIRSR" id="PIRSR617512-2"/>
    </source>
</evidence>
<dbReference type="Proteomes" id="UP000608513">
    <property type="component" value="Unassembled WGS sequence"/>
</dbReference>
<dbReference type="CDD" id="cd10277">
    <property type="entry name" value="PQQ_ADH_I"/>
    <property type="match status" value="1"/>
</dbReference>
<name>A0A923S9Q8_9BURK</name>
<feature type="binding site" evidence="8">
    <location>
        <position position="275"/>
    </location>
    <ligand>
        <name>Ca(2+)</name>
        <dbReference type="ChEBI" id="CHEBI:29108"/>
    </ligand>
</feature>
<dbReference type="GO" id="GO:0005509">
    <property type="term" value="F:calcium ion binding"/>
    <property type="evidence" value="ECO:0007669"/>
    <property type="project" value="InterPro"/>
</dbReference>
<dbReference type="GO" id="GO:0016614">
    <property type="term" value="F:oxidoreductase activity, acting on CH-OH group of donors"/>
    <property type="evidence" value="ECO:0007669"/>
    <property type="project" value="InterPro"/>
</dbReference>
<feature type="domain" description="Pyrrolo-quinoline quinone repeat" evidence="12">
    <location>
        <begin position="464"/>
        <end position="532"/>
    </location>
</feature>
<dbReference type="AlphaFoldDB" id="A0A923S9Q8"/>
<dbReference type="InterPro" id="IPR017512">
    <property type="entry name" value="PQQ_MeOH/EtOH_DH"/>
</dbReference>
<evidence type="ECO:0000256" key="3">
    <source>
        <dbReference type="ARBA" id="ARBA00022729"/>
    </source>
</evidence>
<evidence type="ECO:0000256" key="10">
    <source>
        <dbReference type="SAM" id="SignalP"/>
    </source>
</evidence>
<evidence type="ECO:0000259" key="12">
    <source>
        <dbReference type="Pfam" id="PF13360"/>
    </source>
</evidence>
<evidence type="ECO:0000256" key="6">
    <source>
        <dbReference type="PIRSR" id="PIRSR617512-1"/>
    </source>
</evidence>
<evidence type="ECO:0000256" key="4">
    <source>
        <dbReference type="ARBA" id="ARBA00022891"/>
    </source>
</evidence>
<dbReference type="InterPro" id="IPR002372">
    <property type="entry name" value="PQQ_rpt_dom"/>
</dbReference>
<accession>A0A923S9Q8</accession>
<comment type="cofactor">
    <cofactor evidence="8">
        <name>Ca(2+)</name>
        <dbReference type="ChEBI" id="CHEBI:29108"/>
    </cofactor>
    <text evidence="8">Binds 1 Ca(2+) ion per subunit.</text>
</comment>
<dbReference type="SUPFAM" id="SSF50998">
    <property type="entry name" value="Quinoprotein alcohol dehydrogenase-like"/>
    <property type="match status" value="1"/>
</dbReference>